<dbReference type="PANTHER" id="PTHR33164:SF106">
    <property type="entry name" value="TRANSCRIPTIONAL REGULATORY PROTEIN"/>
    <property type="match status" value="1"/>
</dbReference>
<name>A0A1T5IDE4_9MICO</name>
<evidence type="ECO:0000313" key="4">
    <source>
        <dbReference type="Proteomes" id="UP000190857"/>
    </source>
</evidence>
<dbReference type="GO" id="GO:0003700">
    <property type="term" value="F:DNA-binding transcription factor activity"/>
    <property type="evidence" value="ECO:0007669"/>
    <property type="project" value="InterPro"/>
</dbReference>
<dbReference type="AlphaFoldDB" id="A0A1T5IDE4"/>
<keyword evidence="4" id="KW-1185">Reference proteome</keyword>
<reference evidence="3 4" key="1">
    <citation type="submission" date="2017-02" db="EMBL/GenBank/DDBJ databases">
        <authorList>
            <person name="Peterson S.W."/>
        </authorList>
    </citation>
    <scope>NUCLEOTIDE SEQUENCE [LARGE SCALE GENOMIC DNA]</scope>
    <source>
        <strain evidence="3 4">VKM Ac-2059</strain>
    </source>
</reference>
<dbReference type="InterPro" id="IPR036388">
    <property type="entry name" value="WH-like_DNA-bd_sf"/>
</dbReference>
<dbReference type="Proteomes" id="UP000190857">
    <property type="component" value="Unassembled WGS sequence"/>
</dbReference>
<dbReference type="Pfam" id="PF01047">
    <property type="entry name" value="MarR"/>
    <property type="match status" value="1"/>
</dbReference>
<feature type="region of interest" description="Disordered" evidence="1">
    <location>
        <begin position="1"/>
        <end position="26"/>
    </location>
</feature>
<gene>
    <name evidence="3" type="ORF">SAMN06309945_0296</name>
</gene>
<keyword evidence="3" id="KW-0238">DNA-binding</keyword>
<accession>A0A1T5IDE4</accession>
<dbReference type="STRING" id="123320.SAMN06309945_0296"/>
<feature type="compositionally biased region" description="Basic and acidic residues" evidence="1">
    <location>
        <begin position="1"/>
        <end position="24"/>
    </location>
</feature>
<dbReference type="SUPFAM" id="SSF46785">
    <property type="entry name" value="Winged helix' DNA-binding domain"/>
    <property type="match status" value="1"/>
</dbReference>
<organism evidence="3 4">
    <name type="scientific">Okibacterium fritillariae</name>
    <dbReference type="NCBI Taxonomy" id="123320"/>
    <lineage>
        <taxon>Bacteria</taxon>
        <taxon>Bacillati</taxon>
        <taxon>Actinomycetota</taxon>
        <taxon>Actinomycetes</taxon>
        <taxon>Micrococcales</taxon>
        <taxon>Microbacteriaceae</taxon>
        <taxon>Okibacterium</taxon>
    </lineage>
</organism>
<proteinExistence type="predicted"/>
<dbReference type="InterPro" id="IPR036390">
    <property type="entry name" value="WH_DNA-bd_sf"/>
</dbReference>
<dbReference type="InterPro" id="IPR039422">
    <property type="entry name" value="MarR/SlyA-like"/>
</dbReference>
<dbReference type="PANTHER" id="PTHR33164">
    <property type="entry name" value="TRANSCRIPTIONAL REGULATOR, MARR FAMILY"/>
    <property type="match status" value="1"/>
</dbReference>
<protein>
    <submittedName>
        <fullName evidence="3">DNA-binding transcriptional regulator, MarR family</fullName>
    </submittedName>
</protein>
<feature type="domain" description="HTH marR-type" evidence="2">
    <location>
        <begin position="46"/>
        <end position="146"/>
    </location>
</feature>
<dbReference type="Gene3D" id="1.10.10.10">
    <property type="entry name" value="Winged helix-like DNA-binding domain superfamily/Winged helix DNA-binding domain"/>
    <property type="match status" value="1"/>
</dbReference>
<evidence type="ECO:0000313" key="3">
    <source>
        <dbReference type="EMBL" id="SKC37204.1"/>
    </source>
</evidence>
<evidence type="ECO:0000256" key="1">
    <source>
        <dbReference type="SAM" id="MobiDB-lite"/>
    </source>
</evidence>
<evidence type="ECO:0000259" key="2">
    <source>
        <dbReference type="SMART" id="SM00347"/>
    </source>
</evidence>
<dbReference type="GO" id="GO:0003677">
    <property type="term" value="F:DNA binding"/>
    <property type="evidence" value="ECO:0007669"/>
    <property type="project" value="UniProtKB-KW"/>
</dbReference>
<dbReference type="SMART" id="SM00347">
    <property type="entry name" value="HTH_MARR"/>
    <property type="match status" value="1"/>
</dbReference>
<sequence length="175" mass="18458">MTFMEDERKSEGPRRVQTAGHEHPTAGAIGNQLRAIGALSKAFEQHLGRTLAVNDTDLEAMEHLILSGPMTPSELAPKLGISNAATTFSVDRLVASGHARREPHPTDRRKTVIVPSPPSVARAFDALMPVLNGVADAAADLPPQHRDIVGAFLASVIDVYEGALEAGAAEADTPA</sequence>
<dbReference type="GO" id="GO:0006950">
    <property type="term" value="P:response to stress"/>
    <property type="evidence" value="ECO:0007669"/>
    <property type="project" value="TreeGrafter"/>
</dbReference>
<dbReference type="InterPro" id="IPR000835">
    <property type="entry name" value="HTH_MarR-typ"/>
</dbReference>
<dbReference type="EMBL" id="FUZP01000001">
    <property type="protein sequence ID" value="SKC37204.1"/>
    <property type="molecule type" value="Genomic_DNA"/>
</dbReference>